<keyword evidence="2" id="KW-0974">Archaeal flagellum</keyword>
<keyword evidence="5" id="KW-0966">Cell projection</keyword>
<keyword evidence="5" id="KW-0969">Cilium</keyword>
<feature type="compositionally biased region" description="Basic and acidic residues" evidence="3">
    <location>
        <begin position="298"/>
        <end position="310"/>
    </location>
</feature>
<protein>
    <submittedName>
        <fullName evidence="5">Flagella protein</fullName>
    </submittedName>
</protein>
<dbReference type="PANTHER" id="PTHR40698">
    <property type="entry name" value="FLAGELLA-RELATED PROTEIN E-RELATED-RELATED"/>
    <property type="match status" value="1"/>
</dbReference>
<organism evidence="5 6">
    <name type="scientific">Methanolobus halotolerans</name>
    <dbReference type="NCBI Taxonomy" id="2052935"/>
    <lineage>
        <taxon>Archaea</taxon>
        <taxon>Methanobacteriati</taxon>
        <taxon>Methanobacteriota</taxon>
        <taxon>Stenosarchaea group</taxon>
        <taxon>Methanomicrobia</taxon>
        <taxon>Methanosarcinales</taxon>
        <taxon>Methanosarcinaceae</taxon>
        <taxon>Methanolobus</taxon>
    </lineage>
</organism>
<dbReference type="OrthoDB" id="121879at2157"/>
<feature type="compositionally biased region" description="Pro residues" evidence="3">
    <location>
        <begin position="54"/>
        <end position="74"/>
    </location>
</feature>
<keyword evidence="6" id="KW-1185">Reference proteome</keyword>
<accession>A0A4E0R159</accession>
<evidence type="ECO:0000256" key="2">
    <source>
        <dbReference type="ARBA" id="ARBA00022440"/>
    </source>
</evidence>
<feature type="domain" description="Archaeal flagella protein FlaD/E" evidence="4">
    <location>
        <begin position="318"/>
        <end position="403"/>
    </location>
</feature>
<dbReference type="InterPro" id="IPR006752">
    <property type="entry name" value="Arch_fla_DE"/>
</dbReference>
<gene>
    <name evidence="5" type="ORF">CUN85_01600</name>
</gene>
<evidence type="ECO:0000256" key="3">
    <source>
        <dbReference type="SAM" id="MobiDB-lite"/>
    </source>
</evidence>
<dbReference type="RefSeq" id="WP_135388381.1">
    <property type="nucleotide sequence ID" value="NZ_PGGK01000002.1"/>
</dbReference>
<comment type="caution">
    <text evidence="5">The sequence shown here is derived from an EMBL/GenBank/DDBJ whole genome shotgun (WGS) entry which is preliminary data.</text>
</comment>
<feature type="region of interest" description="Disordered" evidence="3">
    <location>
        <begin position="287"/>
        <end position="310"/>
    </location>
</feature>
<sequence length="433" mass="47468">MSGLSDKIKKATSAILSKKGKNNGGSSPFDSDPPFLEGIPDLNSVPDLASGMPPGGPPGMSPPGMPGANPPAGGPPGMSGPPGFQGGSSGQSGSSENKEAIETNTKRIKEIETKVSKADVTLSMVQRENEEIKKTVDKIDQSVLELLSLYEIVSNQVNPFVGDDVASRATIERFEKVEKRATELGDLLVVFKNDLDSIDHKLNMPGISKEIDSKMQDVESKLTAFADAMSMLHGSIEQLTLKTEELTDKNELVDQNILELAETTSAISIRVDEIERKGVLMSSKLPVEGIGDGSGETATEHDADEGTRRNSKEVVPMVRLENIRTDPTSVVVLLNWIEFLMERVGRNNLMDALDYYVDIGWISEDVRSEVMAYARGIDYYVEKPTWRLLPEDHTKSLLFVERLCGRKIDRNMLSSIDREMSKVKHGLEELYGI</sequence>
<keyword evidence="5" id="KW-0282">Flagellum</keyword>
<evidence type="ECO:0000313" key="6">
    <source>
        <dbReference type="Proteomes" id="UP000297295"/>
    </source>
</evidence>
<dbReference type="PANTHER" id="PTHR40698:SF1">
    <property type="entry name" value="FLAGELLA-RELATED PROTEIN D-RELATED"/>
    <property type="match status" value="1"/>
</dbReference>
<dbReference type="GO" id="GO:0097589">
    <property type="term" value="C:archaeal-type flagellum"/>
    <property type="evidence" value="ECO:0007669"/>
    <property type="project" value="UniProtKB-SubCell"/>
</dbReference>
<dbReference type="GO" id="GO:0097588">
    <property type="term" value="P:archaeal or bacterial-type flagellum-dependent cell motility"/>
    <property type="evidence" value="ECO:0007669"/>
    <property type="project" value="InterPro"/>
</dbReference>
<name>A0A4E0R159_9EURY</name>
<comment type="subcellular location">
    <subcellularLocation>
        <location evidence="1">Archaeal flagellum</location>
    </subcellularLocation>
</comment>
<proteinExistence type="predicted"/>
<dbReference type="Pfam" id="PF04659">
    <property type="entry name" value="Arch_fla_DE"/>
    <property type="match status" value="1"/>
</dbReference>
<dbReference type="AlphaFoldDB" id="A0A4E0R159"/>
<dbReference type="SUPFAM" id="SSF57997">
    <property type="entry name" value="Tropomyosin"/>
    <property type="match status" value="1"/>
</dbReference>
<feature type="region of interest" description="Disordered" evidence="3">
    <location>
        <begin position="15"/>
        <end position="101"/>
    </location>
</feature>
<evidence type="ECO:0000256" key="1">
    <source>
        <dbReference type="ARBA" id="ARBA00004618"/>
    </source>
</evidence>
<reference evidence="5 6" key="1">
    <citation type="submission" date="2017-11" db="EMBL/GenBank/DDBJ databases">
        <title>Isolation and Characterization of Methanogenic Archaea from Saline Meromictic Lake at Siberia.</title>
        <authorList>
            <person name="Shen Y."/>
            <person name="Huang H.-H."/>
            <person name="Lai M.-C."/>
            <person name="Chen S.-C."/>
        </authorList>
    </citation>
    <scope>NUCLEOTIDE SEQUENCE [LARGE SCALE GENOMIC DNA]</scope>
    <source>
        <strain evidence="5 6">SY-01</strain>
    </source>
</reference>
<dbReference type="InterPro" id="IPR009205">
    <property type="entry name" value="FlaC_arc"/>
</dbReference>
<dbReference type="EMBL" id="PGGK01000002">
    <property type="protein sequence ID" value="TGC10879.1"/>
    <property type="molecule type" value="Genomic_DNA"/>
</dbReference>
<evidence type="ECO:0000259" key="4">
    <source>
        <dbReference type="Pfam" id="PF04659"/>
    </source>
</evidence>
<evidence type="ECO:0000313" key="5">
    <source>
        <dbReference type="EMBL" id="TGC10879.1"/>
    </source>
</evidence>
<dbReference type="InterPro" id="IPR052494">
    <property type="entry name" value="Flagella_assembly_related"/>
</dbReference>
<dbReference type="Proteomes" id="UP000297295">
    <property type="component" value="Unassembled WGS sequence"/>
</dbReference>
<dbReference type="Pfam" id="PF05377">
    <property type="entry name" value="FlaC_arch"/>
    <property type="match status" value="1"/>
</dbReference>